<comment type="caution">
    <text evidence="1">The sequence shown here is derived from an EMBL/GenBank/DDBJ whole genome shotgun (WGS) entry which is preliminary data.</text>
</comment>
<dbReference type="EMBL" id="CAJEWN010000221">
    <property type="protein sequence ID" value="CAD2173623.1"/>
    <property type="molecule type" value="Genomic_DNA"/>
</dbReference>
<reference evidence="1 2" key="1">
    <citation type="submission" date="2020-08" db="EMBL/GenBank/DDBJ databases">
        <authorList>
            <person name="Koutsovoulos G."/>
            <person name="Danchin GJ E."/>
        </authorList>
    </citation>
    <scope>NUCLEOTIDE SEQUENCE [LARGE SCALE GENOMIC DNA]</scope>
</reference>
<sequence>MGKRLRCERFLKTKNKRKGKNKCLATPSKKIIFFCKAYGQLIDLLNK</sequence>
<name>A0A6V7VFJ1_MELEN</name>
<organism evidence="1 2">
    <name type="scientific">Meloidogyne enterolobii</name>
    <name type="common">Root-knot nematode worm</name>
    <name type="synonym">Meloidogyne mayaguensis</name>
    <dbReference type="NCBI Taxonomy" id="390850"/>
    <lineage>
        <taxon>Eukaryota</taxon>
        <taxon>Metazoa</taxon>
        <taxon>Ecdysozoa</taxon>
        <taxon>Nematoda</taxon>
        <taxon>Chromadorea</taxon>
        <taxon>Rhabditida</taxon>
        <taxon>Tylenchina</taxon>
        <taxon>Tylenchomorpha</taxon>
        <taxon>Tylenchoidea</taxon>
        <taxon>Meloidogynidae</taxon>
        <taxon>Meloidogyninae</taxon>
        <taxon>Meloidogyne</taxon>
    </lineage>
</organism>
<proteinExistence type="predicted"/>
<protein>
    <submittedName>
        <fullName evidence="1">Uncharacterized protein</fullName>
    </submittedName>
</protein>
<dbReference type="Proteomes" id="UP000580250">
    <property type="component" value="Unassembled WGS sequence"/>
</dbReference>
<dbReference type="AlphaFoldDB" id="A0A6V7VFJ1"/>
<evidence type="ECO:0000313" key="2">
    <source>
        <dbReference type="Proteomes" id="UP000580250"/>
    </source>
</evidence>
<gene>
    <name evidence="1" type="ORF">MENT_LOCUS25241</name>
</gene>
<evidence type="ECO:0000313" key="1">
    <source>
        <dbReference type="EMBL" id="CAD2173623.1"/>
    </source>
</evidence>
<accession>A0A6V7VFJ1</accession>